<feature type="transmembrane region" description="Helical" evidence="1">
    <location>
        <begin position="32"/>
        <end position="55"/>
    </location>
</feature>
<dbReference type="OrthoDB" id="10039566at2759"/>
<dbReference type="GO" id="GO:0000329">
    <property type="term" value="C:fungal-type vacuole membrane"/>
    <property type="evidence" value="ECO:0007669"/>
    <property type="project" value="InterPro"/>
</dbReference>
<dbReference type="STRING" id="97359.A0A550CY51"/>
<name>A0A550CY51_9AGAR</name>
<comment type="caution">
    <text evidence="2">The sequence shown here is derived from an EMBL/GenBank/DDBJ whole genome shotgun (WGS) entry which is preliminary data.</text>
</comment>
<evidence type="ECO:0000313" key="3">
    <source>
        <dbReference type="Proteomes" id="UP000320762"/>
    </source>
</evidence>
<dbReference type="Gene3D" id="2.60.40.1820">
    <property type="match status" value="1"/>
</dbReference>
<organism evidence="2 3">
    <name type="scientific">Schizophyllum amplum</name>
    <dbReference type="NCBI Taxonomy" id="97359"/>
    <lineage>
        <taxon>Eukaryota</taxon>
        <taxon>Fungi</taxon>
        <taxon>Dikarya</taxon>
        <taxon>Basidiomycota</taxon>
        <taxon>Agaricomycotina</taxon>
        <taxon>Agaricomycetes</taxon>
        <taxon>Agaricomycetidae</taxon>
        <taxon>Agaricales</taxon>
        <taxon>Schizophyllaceae</taxon>
        <taxon>Schizophyllum</taxon>
    </lineage>
</organism>
<dbReference type="Pfam" id="PF12505">
    <property type="entry name" value="DUF3712"/>
    <property type="match status" value="6"/>
</dbReference>
<dbReference type="PANTHER" id="PTHR35895:SF1">
    <property type="entry name" value="LIPID-BINDING SERUM GLYCOPROTEIN C-TERMINAL DOMAIN-CONTAINING PROTEIN"/>
    <property type="match status" value="1"/>
</dbReference>
<keyword evidence="1" id="KW-0472">Membrane</keyword>
<dbReference type="PANTHER" id="PTHR35895">
    <property type="entry name" value="CHROMOSOME 16, WHOLE GENOME SHOTGUN SEQUENCE"/>
    <property type="match status" value="1"/>
</dbReference>
<keyword evidence="1" id="KW-1133">Transmembrane helix</keyword>
<dbReference type="InterPro" id="IPR046368">
    <property type="entry name" value="Tag1"/>
</dbReference>
<dbReference type="SUPFAM" id="SSF117070">
    <property type="entry name" value="LEA14-like"/>
    <property type="match status" value="1"/>
</dbReference>
<evidence type="ECO:0000313" key="2">
    <source>
        <dbReference type="EMBL" id="TRM69690.1"/>
    </source>
</evidence>
<keyword evidence="3" id="KW-1185">Reference proteome</keyword>
<reference evidence="2 3" key="1">
    <citation type="journal article" date="2019" name="New Phytol.">
        <title>Comparative genomics reveals unique wood-decay strategies and fruiting body development in the Schizophyllaceae.</title>
        <authorList>
            <person name="Almasi E."/>
            <person name="Sahu N."/>
            <person name="Krizsan K."/>
            <person name="Balint B."/>
            <person name="Kovacs G.M."/>
            <person name="Kiss B."/>
            <person name="Cseklye J."/>
            <person name="Drula E."/>
            <person name="Henrissat B."/>
            <person name="Nagy I."/>
            <person name="Chovatia M."/>
            <person name="Adam C."/>
            <person name="LaButti K."/>
            <person name="Lipzen A."/>
            <person name="Riley R."/>
            <person name="Grigoriev I.V."/>
            <person name="Nagy L.G."/>
        </authorList>
    </citation>
    <scope>NUCLEOTIDE SEQUENCE [LARGE SCALE GENOMIC DNA]</scope>
    <source>
        <strain evidence="2 3">NL-1724</strain>
    </source>
</reference>
<dbReference type="InterPro" id="IPR022185">
    <property type="entry name" value="DUF3712"/>
</dbReference>
<accession>A0A550CY51</accession>
<dbReference type="EMBL" id="VDMD01000001">
    <property type="protein sequence ID" value="TRM69690.1"/>
    <property type="molecule type" value="Genomic_DNA"/>
</dbReference>
<protein>
    <submittedName>
        <fullName evidence="2">Uncharacterized protein</fullName>
    </submittedName>
</protein>
<keyword evidence="1" id="KW-0812">Transmembrane</keyword>
<gene>
    <name evidence="2" type="ORF">BD626DRAFT_544334</name>
</gene>
<evidence type="ECO:0000256" key="1">
    <source>
        <dbReference type="SAM" id="Phobius"/>
    </source>
</evidence>
<sequence length="2267" mass="241760">MDSSAPARRSSGIYEMPFNQSRQTIGSDQAEAPLTGLVIVPLGIALLFILLFPVVRAVVQSVVAKTTLGVDEVTILNPQNETFTLQLKGQVYHTSIFNAWIEFKEPIEVSWVQDNGSNIALGSMTLEKIYARNKRATIDQTTTFTIDDEDAFGAFTQYLITAETFTWRLFSNKLRAQALKFPVADDITFDKQLTLNGMQSFNGNVKLEDLKLPSDNDNGINFEAKTQLSNPSPFHLNLGTVVFSLSYDGLDLGTGSQDNTVIIPGDDNQVSLKGYLQRQEGDENLSKLGRLFTNYINADMSHVKATGLSTLQSDGTEISWLSRGLQALTLTVPFVPTEPINPIKGVSIGDFALQFFTGTPGSWTPTANSDSVTANMELPFGFALTISEIANDFDMVMTSGEPFARLSTPNGASTSDISTYSSTNTSGTIDISIVNTNLSSSKGQHEFFSAFNTLITDKDSAEFSLIGNSSAVANMSVGILTLNPIKVNVTTSLQGLRGLDGLVVIDTVDVTGGTEDAIVLDIGVTITNPSNLWLNVDDLSLALFRGGSPMGTTLLPNLTLSMGENDVKATGYFTANANDQSMQTLNDFVGKRDVVLSIGGYDSSTQVYSLSEAFGTLSVDATLPALQTDLLDTAALYVPSTIGDENNITQVTVDLANPFSADLQITSVSSSIKSYGLDLGSIDMGTDFRSDGNTTTTSQELDLNLNMDPETLFTLTRALAVESGQSTAQLDGIVALGGYEYLFTTDNSSSSEEKRDNIYTGFELPPFIHEAFKYLRSDVELTAGVTIGEYATHLTYSQNSVPTDTDDSLDYLLPILARPIVEKIVDGSILGIDFVIITDPKEDSFTTDLVGSITNAGPFDAVIAFPSGLTVAWNGQALGSIMMDNVSIAGDVGGTINISSTFNVADTDYLTKFTKTLITEESFDWEISGEGLVVSALGIEVDSIPLSTKKVTLKGMNGLKDGVTINSFDLPSNDDDGGIHLTLEATAENPSQVGIELTSLSFDSYTTGDYSVMIAPVSTNETITLYPMSSTGLSMVGRLIPQESDDGLAAVSEIFNNFIHGKNNDLVVQGTAAGPSDVSWLNEGIKSLKVATELPNQGVLDIIESIDLLQLSLQFSTDDAWAPPSSTNNTDAAFTIPFDFPIDIVALQETITIGWEGTDVAQLKVDKSPTTTDVDARIIHISFDGIPLVAFDDKHDAFSQFLAATTTEDSVTLTLSGSSDADASTAVGVLALKDIVFSVSTEIGGLQGLNAEPTTVQNLDVKHGYSDYLLITIDGNLFNPSNLTVGTGDVEFTVQYEDQAVGDADISDLVITPGNLTKGIDFHYQPEGDAALAAGRNLLENYIQGVDSDTVIQGSTESTDIESLKTALSEIRLSPVTIPALHQTLVTAASLTFPVDIVDTGVASATVDIANPFTASINLLTVDAEVTYSDLSLGAVDNQDFSSNPIHADGHNNITSQEMPFNFNLDPVTIIQLLLQNSQANGVDLGPLPDLFQFVLDNPDYDPPVNTSVDTEGQTCNSGNQFDVQGAILSALENLNVNLSITTDTILDDYATQLSFMQYNVPAITDETALYLIGAVAGPIAQHLVDDANVSFTQANITNLSNDGFDLTLLGALTNIGPLDAQITFTKPLTVTWNGADIADITVPEVCAAADEGVPNWETSATLQITDQDAFTEYATYILHNEEFTWTLSTDSLRVEALDTIFDGISMSKDITLKAFNNLPGVSISNFELPSDDPEGGIHMELDVLIPSPAQLGIDLGTVTFESFYNHVNVGPLTGDTLVLEPESQTTKHMAGRITPKGDDELDTIGELFTRYLQADNISLIAQGESVKPDGSTEIGWLSAAFKTLELEVTLQGETFNLIQSITIDDLTVTMQTDDQTWAPPSSSDSTNAVYRNPFGFSLQVIQAGETITIGYGGSDAATLEIPMMDAEGEVSTGNDANLPLSFEDIAMIASDHGAFRSLFAAVTLESSADLTLSGAADVVAATTIGNVPIGNISFDVPTTLSGVNGFGGQAELGPVSVVGSGGAGGSEYIRANLSTTLENPSNVSLETVNIALPVVWEGTTLGRAVIDPFDLVPGSDTYAAEFRYMPDDANDTHAMEFLNTFITTEGPLDVTISGDTESTPFESLATALDGIQISTSIAGLNEPNLITHINVYISIGTIFTSEVEIDFDVFNPMDADLVIELAQADAYVEGDLYSKFTEPFDSFVVPPGETGNSGRFGHVLLTKGALLSLPIIPLGYLDIQSAIIGRVDQGGYQSACVVSSLQRLLD</sequence>
<dbReference type="Proteomes" id="UP000320762">
    <property type="component" value="Unassembled WGS sequence"/>
</dbReference>
<proteinExistence type="predicted"/>